<sequence length="377" mass="42489">MRGSRASVAIIHPWLPQYRVPFFDLLGQVLRDRDVDLKVFVGDTPPEWKARNDSSTSQHAKLLPTRFIKVGDRVLTYKSLATLRQSKPYDLLVLEQAIRNLETYQLIAPPRLFTRIAYWGHGRTYTAAPHKIEEAIKMRMTLSADWFFGYTDQGVEHVVNQGFPRQRTTTVQNSIDTKRMQSDLDSVTEPELKEFKLQHDLTSATALYIGGVDESKRIDFLLESGRRIFDQNPNFRLIIAGSGSDSHKVAARAKIDTWIKPVGPVFGLQKALAFRSSKVLMIPGRVGLVAVDSLTAGLPIITTDWPFHAPEFEYLEKDSTCVVSPDDMALYSVIVAQTMANSRALNEMADKCRIEARKYTVEAMVTRFADGIHSALS</sequence>
<reference evidence="1" key="2">
    <citation type="submission" date="2020-09" db="EMBL/GenBank/DDBJ databases">
        <authorList>
            <person name="Sun Q."/>
            <person name="Sedlacek I."/>
        </authorList>
    </citation>
    <scope>NUCLEOTIDE SEQUENCE</scope>
    <source>
        <strain evidence="1">CCM 7905</strain>
    </source>
</reference>
<keyword evidence="2" id="KW-1185">Reference proteome</keyword>
<evidence type="ECO:0000313" key="2">
    <source>
        <dbReference type="Proteomes" id="UP000654257"/>
    </source>
</evidence>
<protein>
    <recommendedName>
        <fullName evidence="3">Glycosyltransferase</fullName>
    </recommendedName>
</protein>
<dbReference type="SUPFAM" id="SSF53756">
    <property type="entry name" value="UDP-Glycosyltransferase/glycogen phosphorylase"/>
    <property type="match status" value="1"/>
</dbReference>
<dbReference type="Proteomes" id="UP000654257">
    <property type="component" value="Unassembled WGS sequence"/>
</dbReference>
<evidence type="ECO:0000313" key="1">
    <source>
        <dbReference type="EMBL" id="GGG28995.1"/>
    </source>
</evidence>
<dbReference type="PANTHER" id="PTHR12526">
    <property type="entry name" value="GLYCOSYLTRANSFERASE"/>
    <property type="match status" value="1"/>
</dbReference>
<evidence type="ECO:0008006" key="3">
    <source>
        <dbReference type="Google" id="ProtNLM"/>
    </source>
</evidence>
<gene>
    <name evidence="1" type="ORF">GCM10007304_48600</name>
</gene>
<organism evidence="1 2">
    <name type="scientific">Rhodococcoides trifolii</name>
    <dbReference type="NCBI Taxonomy" id="908250"/>
    <lineage>
        <taxon>Bacteria</taxon>
        <taxon>Bacillati</taxon>
        <taxon>Actinomycetota</taxon>
        <taxon>Actinomycetes</taxon>
        <taxon>Mycobacteriales</taxon>
        <taxon>Nocardiaceae</taxon>
        <taxon>Rhodococcoides</taxon>
    </lineage>
</organism>
<dbReference type="EMBL" id="BMCU01000009">
    <property type="protein sequence ID" value="GGG28995.1"/>
    <property type="molecule type" value="Genomic_DNA"/>
</dbReference>
<name>A0A917LJ51_9NOCA</name>
<reference evidence="1" key="1">
    <citation type="journal article" date="2014" name="Int. J. Syst. Evol. Microbiol.">
        <title>Complete genome sequence of Corynebacterium casei LMG S-19264T (=DSM 44701T), isolated from a smear-ripened cheese.</title>
        <authorList>
            <consortium name="US DOE Joint Genome Institute (JGI-PGF)"/>
            <person name="Walter F."/>
            <person name="Albersmeier A."/>
            <person name="Kalinowski J."/>
            <person name="Ruckert C."/>
        </authorList>
    </citation>
    <scope>NUCLEOTIDE SEQUENCE</scope>
    <source>
        <strain evidence="1">CCM 7905</strain>
    </source>
</reference>
<comment type="caution">
    <text evidence="1">The sequence shown here is derived from an EMBL/GenBank/DDBJ whole genome shotgun (WGS) entry which is preliminary data.</text>
</comment>
<dbReference type="Gene3D" id="3.40.50.2000">
    <property type="entry name" value="Glycogen Phosphorylase B"/>
    <property type="match status" value="2"/>
</dbReference>
<dbReference type="AlphaFoldDB" id="A0A917LJ51"/>
<dbReference type="Pfam" id="PF13692">
    <property type="entry name" value="Glyco_trans_1_4"/>
    <property type="match status" value="1"/>
</dbReference>
<accession>A0A917LJ51</accession>
<proteinExistence type="predicted"/>